<dbReference type="GO" id="GO:0006508">
    <property type="term" value="P:proteolysis"/>
    <property type="evidence" value="ECO:0007669"/>
    <property type="project" value="UniProtKB-KW"/>
</dbReference>
<dbReference type="InterPro" id="IPR034187">
    <property type="entry name" value="Peptidases_S8_5"/>
</dbReference>
<reference evidence="12" key="1">
    <citation type="submission" date="2020-12" db="EMBL/GenBank/DDBJ databases">
        <title>Metabolic potential, ecology and presence of endohyphal bacteria is reflected in genomic diversity of Mucoromycotina.</title>
        <authorList>
            <person name="Muszewska A."/>
            <person name="Okrasinska A."/>
            <person name="Steczkiewicz K."/>
            <person name="Drgas O."/>
            <person name="Orlowska M."/>
            <person name="Perlinska-Lenart U."/>
            <person name="Aleksandrzak-Piekarczyk T."/>
            <person name="Szatraj K."/>
            <person name="Zielenkiewicz U."/>
            <person name="Pilsyk S."/>
            <person name="Malc E."/>
            <person name="Mieczkowski P."/>
            <person name="Kruszewska J.S."/>
            <person name="Biernat P."/>
            <person name="Pawlowska J."/>
        </authorList>
    </citation>
    <scope>NUCLEOTIDE SEQUENCE</scope>
    <source>
        <strain evidence="12">WA0000017839</strain>
    </source>
</reference>
<keyword evidence="6 9" id="KW-0378">Hydrolase</keyword>
<dbReference type="PROSITE" id="PS51892">
    <property type="entry name" value="SUBTILASE"/>
    <property type="match status" value="1"/>
</dbReference>
<organism evidence="12 13">
    <name type="scientific">Mucor saturninus</name>
    <dbReference type="NCBI Taxonomy" id="64648"/>
    <lineage>
        <taxon>Eukaryota</taxon>
        <taxon>Fungi</taxon>
        <taxon>Fungi incertae sedis</taxon>
        <taxon>Mucoromycota</taxon>
        <taxon>Mucoromycotina</taxon>
        <taxon>Mucoromycetes</taxon>
        <taxon>Mucorales</taxon>
        <taxon>Mucorineae</taxon>
        <taxon>Mucoraceae</taxon>
        <taxon>Mucor</taxon>
    </lineage>
</organism>
<evidence type="ECO:0000259" key="11">
    <source>
        <dbReference type="Pfam" id="PF02225"/>
    </source>
</evidence>
<dbReference type="PRINTS" id="PR00723">
    <property type="entry name" value="SUBTILISIN"/>
</dbReference>
<comment type="similarity">
    <text evidence="1 9">Belongs to the peptidase S8 family.</text>
</comment>
<name>A0A8H7V9F4_9FUNG</name>
<evidence type="ECO:0008006" key="14">
    <source>
        <dbReference type="Google" id="ProtNLM"/>
    </source>
</evidence>
<dbReference type="PROSITE" id="PS00136">
    <property type="entry name" value="SUBTILASE_ASP"/>
    <property type="match status" value="1"/>
</dbReference>
<feature type="non-terminal residue" evidence="12">
    <location>
        <position position="1"/>
    </location>
</feature>
<evidence type="ECO:0000256" key="5">
    <source>
        <dbReference type="ARBA" id="ARBA00022729"/>
    </source>
</evidence>
<feature type="domain" description="Peptidase S8/S53" evidence="10">
    <location>
        <begin position="165"/>
        <end position="554"/>
    </location>
</feature>
<evidence type="ECO:0000259" key="10">
    <source>
        <dbReference type="Pfam" id="PF00082"/>
    </source>
</evidence>
<dbReference type="PANTHER" id="PTHR43806:SF66">
    <property type="entry name" value="SERIN ENDOPEPTIDASE"/>
    <property type="match status" value="1"/>
</dbReference>
<dbReference type="GO" id="GO:0004252">
    <property type="term" value="F:serine-type endopeptidase activity"/>
    <property type="evidence" value="ECO:0007669"/>
    <property type="project" value="UniProtKB-UniRule"/>
</dbReference>
<dbReference type="AlphaFoldDB" id="A0A8H7V9F4"/>
<dbReference type="InterPro" id="IPR022398">
    <property type="entry name" value="Peptidase_S8_His-AS"/>
</dbReference>
<sequence length="904" mass="98348">LVHGHQTMNPDTHSNRFTIQFKSSLDDPLLLYKDHDRFLNYLQSQDMMHHVRVRYNYSSVINGMSIQLVQPDLTAANVKDPIDWHTTLANCPYILRYWSGKSYRRPKTIKETPLMHSETFQQDVLDAYFGNSSVVPLTVDGGKANLQDAHILTTADRAHQKGWTGKGVKVGIIDTGIDYTHPALGGCFGDGCLVAYGHDLVGDAYGQAHIFFFLKKKRDQCDGHGTHVAGIVAANDTLKGFQGVSVGVTLGAYRVFGCNGDTDDDIIIAAAEMAVKAGMNVINLSLGGGYSAWQEDPLAVALSNIAGKNIVVVVAQGNEGTDGIARTPSPAIGKGLISVGSIDNEEKLSQVIQSSDNGIYEYQLTGGNTFTEDSDPLVLTTLNGTACEPLIGQNLTGQVVMLQRGACDDRVMADMVYKAGGAGILIYNNDTDISDSTQNYDTPIPVAALDFERGSDLMNMLSLYHQEAPFTIQFTAKLVKVKSSGRASAFSTWGPDAELHFKPEILAVGGFVFSTYPVSMGAYATMSGTSMATPYLVGCIALLMEATSIRDTATVLMKLANYAKPITAMTMNRGEVLESPIKQGSGLVQVKKKIYDAIYGQSLVSPSTISLNDTEFFTKRIPLDLANLSNNSRIFSFNFVTAVGINGYNFSESAVPLLTPRYYIAHTNVTFEQTSLELGPYESAQIEVEFGQPMMNVQHLIHGGFLKVAAGNDITHVPFFGSLGNQKDLPIFDRAAGYPYIADNMGVKSTEDSKTEFNLAYDAVTVFTRIGNPTSHIQYLVLNGTTNEVLGEIPLGSNSYISRNDHSPENFDYILGWRGGIIPINTSLDGPQVLISVPPTHPRPISINVHGNDALNIKQSIKATQDRVPVGSYRIRAKVLKIFGEATRAKDWETWDSPLFKIIG</sequence>
<keyword evidence="7 9" id="KW-0720">Serine protease</keyword>
<evidence type="ECO:0000313" key="13">
    <source>
        <dbReference type="Proteomes" id="UP000603453"/>
    </source>
</evidence>
<keyword evidence="4 9" id="KW-0645">Protease</keyword>
<feature type="domain" description="PA" evidence="11">
    <location>
        <begin position="376"/>
        <end position="456"/>
    </location>
</feature>
<dbReference type="Proteomes" id="UP000603453">
    <property type="component" value="Unassembled WGS sequence"/>
</dbReference>
<keyword evidence="2" id="KW-0134">Cell wall</keyword>
<evidence type="ECO:0000256" key="2">
    <source>
        <dbReference type="ARBA" id="ARBA00022512"/>
    </source>
</evidence>
<evidence type="ECO:0000256" key="9">
    <source>
        <dbReference type="PROSITE-ProRule" id="PRU01240"/>
    </source>
</evidence>
<dbReference type="GO" id="GO:0005615">
    <property type="term" value="C:extracellular space"/>
    <property type="evidence" value="ECO:0007669"/>
    <property type="project" value="TreeGrafter"/>
</dbReference>
<evidence type="ECO:0000256" key="7">
    <source>
        <dbReference type="ARBA" id="ARBA00022825"/>
    </source>
</evidence>
<dbReference type="InterPro" id="IPR050131">
    <property type="entry name" value="Peptidase_S8_subtilisin-like"/>
</dbReference>
<dbReference type="PANTHER" id="PTHR43806">
    <property type="entry name" value="PEPTIDASE S8"/>
    <property type="match status" value="1"/>
</dbReference>
<feature type="active site" description="Charge relay system" evidence="8 9">
    <location>
        <position position="530"/>
    </location>
</feature>
<dbReference type="SUPFAM" id="SSF52743">
    <property type="entry name" value="Subtilisin-like"/>
    <property type="match status" value="1"/>
</dbReference>
<protein>
    <recommendedName>
        <fullName evidence="14">Subtilisin-like protein</fullName>
    </recommendedName>
</protein>
<dbReference type="Gene3D" id="3.50.30.30">
    <property type="match status" value="1"/>
</dbReference>
<dbReference type="InterPro" id="IPR023827">
    <property type="entry name" value="Peptidase_S8_Asp-AS"/>
</dbReference>
<dbReference type="CDD" id="cd07489">
    <property type="entry name" value="Peptidases_S8_5"/>
    <property type="match status" value="1"/>
</dbReference>
<evidence type="ECO:0000256" key="8">
    <source>
        <dbReference type="PIRSR" id="PIRSR615500-1"/>
    </source>
</evidence>
<keyword evidence="5" id="KW-0732">Signal</keyword>
<accession>A0A8H7V9F4</accession>
<evidence type="ECO:0000256" key="6">
    <source>
        <dbReference type="ARBA" id="ARBA00022801"/>
    </source>
</evidence>
<dbReference type="InterPro" id="IPR046450">
    <property type="entry name" value="PA_dom_sf"/>
</dbReference>
<evidence type="ECO:0000313" key="12">
    <source>
        <dbReference type="EMBL" id="KAG2206094.1"/>
    </source>
</evidence>
<dbReference type="InterPro" id="IPR015500">
    <property type="entry name" value="Peptidase_S8_subtilisin-rel"/>
</dbReference>
<dbReference type="InterPro" id="IPR000209">
    <property type="entry name" value="Peptidase_S8/S53_dom"/>
</dbReference>
<comment type="caution">
    <text evidence="12">The sequence shown here is derived from an EMBL/GenBank/DDBJ whole genome shotgun (WGS) entry which is preliminary data.</text>
</comment>
<keyword evidence="3" id="KW-0964">Secreted</keyword>
<evidence type="ECO:0000256" key="1">
    <source>
        <dbReference type="ARBA" id="ARBA00011073"/>
    </source>
</evidence>
<feature type="active site" description="Charge relay system" evidence="8 9">
    <location>
        <position position="174"/>
    </location>
</feature>
<dbReference type="Pfam" id="PF02225">
    <property type="entry name" value="PA"/>
    <property type="match status" value="1"/>
</dbReference>
<dbReference type="Pfam" id="PF00082">
    <property type="entry name" value="Peptidase_S8"/>
    <property type="match status" value="1"/>
</dbReference>
<dbReference type="SUPFAM" id="SSF52025">
    <property type="entry name" value="PA domain"/>
    <property type="match status" value="1"/>
</dbReference>
<keyword evidence="13" id="KW-1185">Reference proteome</keyword>
<dbReference type="InterPro" id="IPR036852">
    <property type="entry name" value="Peptidase_S8/S53_dom_sf"/>
</dbReference>
<dbReference type="Gene3D" id="3.40.50.200">
    <property type="entry name" value="Peptidase S8/S53 domain"/>
    <property type="match status" value="1"/>
</dbReference>
<proteinExistence type="inferred from homology"/>
<gene>
    <name evidence="12" type="ORF">INT47_003743</name>
</gene>
<dbReference type="InterPro" id="IPR003137">
    <property type="entry name" value="PA_domain"/>
</dbReference>
<dbReference type="EMBL" id="JAEPRD010000032">
    <property type="protein sequence ID" value="KAG2206094.1"/>
    <property type="molecule type" value="Genomic_DNA"/>
</dbReference>
<feature type="active site" description="Charge relay system" evidence="8 9">
    <location>
        <position position="224"/>
    </location>
</feature>
<dbReference type="OrthoDB" id="206201at2759"/>
<evidence type="ECO:0000256" key="4">
    <source>
        <dbReference type="ARBA" id="ARBA00022670"/>
    </source>
</evidence>
<evidence type="ECO:0000256" key="3">
    <source>
        <dbReference type="ARBA" id="ARBA00022525"/>
    </source>
</evidence>
<dbReference type="PROSITE" id="PS00137">
    <property type="entry name" value="SUBTILASE_HIS"/>
    <property type="match status" value="1"/>
</dbReference>